<name>A0A1H3YGQ1_9RHOB</name>
<evidence type="ECO:0000256" key="1">
    <source>
        <dbReference type="ARBA" id="ARBA00004417"/>
    </source>
</evidence>
<dbReference type="Gene3D" id="3.40.50.300">
    <property type="entry name" value="P-loop containing nucleotide triphosphate hydrolases"/>
    <property type="match status" value="2"/>
</dbReference>
<accession>A0A1H3YGQ1</accession>
<dbReference type="InterPro" id="IPR017871">
    <property type="entry name" value="ABC_transporter-like_CS"/>
</dbReference>
<dbReference type="EMBL" id="FNQM01000003">
    <property type="protein sequence ID" value="SEA10760.1"/>
    <property type="molecule type" value="Genomic_DNA"/>
</dbReference>
<evidence type="ECO:0000256" key="5">
    <source>
        <dbReference type="ARBA" id="ARBA00022741"/>
    </source>
</evidence>
<evidence type="ECO:0000259" key="8">
    <source>
        <dbReference type="PROSITE" id="PS50893"/>
    </source>
</evidence>
<dbReference type="OrthoDB" id="9802264at2"/>
<dbReference type="STRING" id="89524.SAMN05444370_10392"/>
<comment type="similarity">
    <text evidence="2">Belongs to the ABC transporter superfamily.</text>
</comment>
<feature type="domain" description="ABC transporter" evidence="8">
    <location>
        <begin position="7"/>
        <end position="261"/>
    </location>
</feature>
<sequence>MPSAPLLSVEGLAIAFGPSKAARHVVEDVSFAIRPGETLAVVGESGSGKTLTGRALLGVLPRGARVTAGRAVLRDAEGEVDLLSCSERAMQQVRGDRVAMIFQEPMSALSPLHTVGAQVLEGLFLHAPCSRAEGEARCLETFAEVGFPDPERAFAAYPFELSGGLRQRAMIAMAMVCRPSLMIADEPTTALDVTTQATVLDLIRRLQGETGMSVMLITHDLGVVANVADSVAVLRQGRLMESGSAETVLGAPGHAYTRRLLAAAPVVGDVAPCAARRDDPILTVRRLSKTYPGRNLGLGRRAAPVHAAADVNFRILRGGVLAVVGESGSGKSTVARLVLRAEAPDPGGEIRFRGRDGSDIDVGALDASGLKAFRRRAQMVFQDPFAALSPRMPVRDILTEPLRVHGVGDAASQKARAAALMRRVGLPAEHLARYPHAFSGGQRQRIAIARALALEPELLVCDEPTSALDVSVQAQVLDLLREVRADLGLSMLFISHDLAVVAALADRVAVMRRGRVVEEAPVDRLFGAPEHPYTRALLAASPEPHRRLDLRLVALGAGEPESWPDPYGYRGDAAPPLTEIRPDHFVRCAA</sequence>
<dbReference type="InterPro" id="IPR050388">
    <property type="entry name" value="ABC_Ni/Peptide_Import"/>
</dbReference>
<evidence type="ECO:0000313" key="9">
    <source>
        <dbReference type="EMBL" id="SEA10760.1"/>
    </source>
</evidence>
<evidence type="ECO:0000256" key="2">
    <source>
        <dbReference type="ARBA" id="ARBA00005417"/>
    </source>
</evidence>
<evidence type="ECO:0000256" key="3">
    <source>
        <dbReference type="ARBA" id="ARBA00022448"/>
    </source>
</evidence>
<gene>
    <name evidence="9" type="ORF">SAMN05444370_10392</name>
</gene>
<dbReference type="CDD" id="cd03257">
    <property type="entry name" value="ABC_NikE_OppD_transporters"/>
    <property type="match status" value="2"/>
</dbReference>
<dbReference type="AlphaFoldDB" id="A0A1H3YGQ1"/>
<dbReference type="NCBIfam" id="NF008453">
    <property type="entry name" value="PRK11308.1"/>
    <property type="match status" value="2"/>
</dbReference>
<dbReference type="Proteomes" id="UP000198703">
    <property type="component" value="Unassembled WGS sequence"/>
</dbReference>
<dbReference type="SMART" id="SM00382">
    <property type="entry name" value="AAA"/>
    <property type="match status" value="2"/>
</dbReference>
<dbReference type="GO" id="GO:0016887">
    <property type="term" value="F:ATP hydrolysis activity"/>
    <property type="evidence" value="ECO:0007669"/>
    <property type="project" value="InterPro"/>
</dbReference>
<keyword evidence="7" id="KW-0472">Membrane</keyword>
<comment type="subcellular location">
    <subcellularLocation>
        <location evidence="1">Cell inner membrane</location>
        <topology evidence="1">Peripheral membrane protein</topology>
    </subcellularLocation>
</comment>
<dbReference type="GO" id="GO:0005524">
    <property type="term" value="F:ATP binding"/>
    <property type="evidence" value="ECO:0007669"/>
    <property type="project" value="UniProtKB-KW"/>
</dbReference>
<keyword evidence="6 9" id="KW-0067">ATP-binding</keyword>
<organism evidence="9 10">
    <name type="scientific">Rubrimonas cliftonensis</name>
    <dbReference type="NCBI Taxonomy" id="89524"/>
    <lineage>
        <taxon>Bacteria</taxon>
        <taxon>Pseudomonadati</taxon>
        <taxon>Pseudomonadota</taxon>
        <taxon>Alphaproteobacteria</taxon>
        <taxon>Rhodobacterales</taxon>
        <taxon>Paracoccaceae</taxon>
        <taxon>Rubrimonas</taxon>
    </lineage>
</organism>
<evidence type="ECO:0000313" key="10">
    <source>
        <dbReference type="Proteomes" id="UP000198703"/>
    </source>
</evidence>
<dbReference type="Pfam" id="PF00005">
    <property type="entry name" value="ABC_tran"/>
    <property type="match status" value="2"/>
</dbReference>
<evidence type="ECO:0000256" key="7">
    <source>
        <dbReference type="ARBA" id="ARBA00023136"/>
    </source>
</evidence>
<dbReference type="PANTHER" id="PTHR43297">
    <property type="entry name" value="OLIGOPEPTIDE TRANSPORT ATP-BINDING PROTEIN APPD"/>
    <property type="match status" value="1"/>
</dbReference>
<dbReference type="PROSITE" id="PS50893">
    <property type="entry name" value="ABC_TRANSPORTER_2"/>
    <property type="match status" value="2"/>
</dbReference>
<keyword evidence="10" id="KW-1185">Reference proteome</keyword>
<keyword evidence="3" id="KW-0813">Transport</keyword>
<reference evidence="9 10" key="1">
    <citation type="submission" date="2016-10" db="EMBL/GenBank/DDBJ databases">
        <authorList>
            <person name="de Groot N.N."/>
        </authorList>
    </citation>
    <scope>NUCLEOTIDE SEQUENCE [LARGE SCALE GENOMIC DNA]</scope>
    <source>
        <strain evidence="9 10">DSM 15345</strain>
    </source>
</reference>
<dbReference type="GO" id="GO:0015833">
    <property type="term" value="P:peptide transport"/>
    <property type="evidence" value="ECO:0007669"/>
    <property type="project" value="InterPro"/>
</dbReference>
<dbReference type="SUPFAM" id="SSF52540">
    <property type="entry name" value="P-loop containing nucleoside triphosphate hydrolases"/>
    <property type="match status" value="2"/>
</dbReference>
<dbReference type="InterPro" id="IPR027417">
    <property type="entry name" value="P-loop_NTPase"/>
</dbReference>
<feature type="domain" description="ABC transporter" evidence="8">
    <location>
        <begin position="282"/>
        <end position="538"/>
    </location>
</feature>
<evidence type="ECO:0000256" key="6">
    <source>
        <dbReference type="ARBA" id="ARBA00022840"/>
    </source>
</evidence>
<dbReference type="InterPro" id="IPR013563">
    <property type="entry name" value="Oligopep_ABC_C"/>
</dbReference>
<keyword evidence="5" id="KW-0547">Nucleotide-binding</keyword>
<evidence type="ECO:0000256" key="4">
    <source>
        <dbReference type="ARBA" id="ARBA00022475"/>
    </source>
</evidence>
<dbReference type="PANTHER" id="PTHR43297:SF2">
    <property type="entry name" value="DIPEPTIDE TRANSPORT ATP-BINDING PROTEIN DPPD"/>
    <property type="match status" value="1"/>
</dbReference>
<proteinExistence type="inferred from homology"/>
<dbReference type="RefSeq" id="WP_093250260.1">
    <property type="nucleotide sequence ID" value="NZ_FNQM01000003.1"/>
</dbReference>
<dbReference type="GO" id="GO:0005886">
    <property type="term" value="C:plasma membrane"/>
    <property type="evidence" value="ECO:0007669"/>
    <property type="project" value="UniProtKB-SubCell"/>
</dbReference>
<dbReference type="PROSITE" id="PS00211">
    <property type="entry name" value="ABC_TRANSPORTER_1"/>
    <property type="match status" value="1"/>
</dbReference>
<dbReference type="Pfam" id="PF08352">
    <property type="entry name" value="oligo_HPY"/>
    <property type="match status" value="2"/>
</dbReference>
<dbReference type="InterPro" id="IPR003593">
    <property type="entry name" value="AAA+_ATPase"/>
</dbReference>
<protein>
    <submittedName>
        <fullName evidence="9">Peptide/nickel transport system ATP-binding protein</fullName>
    </submittedName>
</protein>
<keyword evidence="4" id="KW-1003">Cell membrane</keyword>
<dbReference type="InterPro" id="IPR003439">
    <property type="entry name" value="ABC_transporter-like_ATP-bd"/>
</dbReference>